<comment type="caution">
    <text evidence="2">The sequence shown here is derived from an EMBL/GenBank/DDBJ whole genome shotgun (WGS) entry which is preliminary data.</text>
</comment>
<feature type="compositionally biased region" description="Basic residues" evidence="1">
    <location>
        <begin position="49"/>
        <end position="69"/>
    </location>
</feature>
<evidence type="ECO:0000256" key="1">
    <source>
        <dbReference type="SAM" id="MobiDB-lite"/>
    </source>
</evidence>
<feature type="region of interest" description="Disordered" evidence="1">
    <location>
        <begin position="31"/>
        <end position="71"/>
    </location>
</feature>
<protein>
    <submittedName>
        <fullName evidence="2">Uncharacterized protein</fullName>
    </submittedName>
</protein>
<accession>A0AAD2FRY7</accession>
<organism evidence="2 3">
    <name type="scientific">Cylindrotheca closterium</name>
    <dbReference type="NCBI Taxonomy" id="2856"/>
    <lineage>
        <taxon>Eukaryota</taxon>
        <taxon>Sar</taxon>
        <taxon>Stramenopiles</taxon>
        <taxon>Ochrophyta</taxon>
        <taxon>Bacillariophyta</taxon>
        <taxon>Bacillariophyceae</taxon>
        <taxon>Bacillariophycidae</taxon>
        <taxon>Bacillariales</taxon>
        <taxon>Bacillariaceae</taxon>
        <taxon>Cylindrotheca</taxon>
    </lineage>
</organism>
<sequence length="342" mass="37723">MNDPQSQKWNAPPPCQDQRMSLAGLAAVASMAEPMDAQTTQPSPCSAVGHHHHHHNHHHHHQQQHHHHHEAMQMQYMQESSPTQSPCVPHAAASPCRHVQFNEARVVGTIMPCSHMSQAEKEEIWYSNSSLDKFKNQVRSMCRKLRECPQTEAAALATTPEAPPDVMTAEAEVDGASDEASSSRGLEHRVCRKRLRNKQLALRCVLKAQMRSSCPDFIANISSKCTFWAKEIARNEGSRDFEAAYSPRAEQDLNASVASMDISTGDGGSSTTDSTAALNASGSMVPPKEKKKCAIMARFVPSKRSCSFDSDCSRPRKNCRFTGNSCNGSLKSVFMPKKDCDP</sequence>
<reference evidence="2" key="1">
    <citation type="submission" date="2023-08" db="EMBL/GenBank/DDBJ databases">
        <authorList>
            <person name="Audoor S."/>
            <person name="Bilcke G."/>
        </authorList>
    </citation>
    <scope>NUCLEOTIDE SEQUENCE</scope>
</reference>
<evidence type="ECO:0000313" key="2">
    <source>
        <dbReference type="EMBL" id="CAJ1951264.1"/>
    </source>
</evidence>
<proteinExistence type="predicted"/>
<name>A0AAD2FRY7_9STRA</name>
<dbReference type="EMBL" id="CAKOGP040001781">
    <property type="protein sequence ID" value="CAJ1951264.1"/>
    <property type="molecule type" value="Genomic_DNA"/>
</dbReference>
<gene>
    <name evidence="2" type="ORF">CYCCA115_LOCUS12987</name>
</gene>
<keyword evidence="3" id="KW-1185">Reference proteome</keyword>
<dbReference type="Proteomes" id="UP001295423">
    <property type="component" value="Unassembled WGS sequence"/>
</dbReference>
<evidence type="ECO:0000313" key="3">
    <source>
        <dbReference type="Proteomes" id="UP001295423"/>
    </source>
</evidence>
<dbReference type="AlphaFoldDB" id="A0AAD2FRY7"/>